<gene>
    <name evidence="5" type="ordered locus">Snov_4325</name>
</gene>
<dbReference type="Gene3D" id="3.40.190.10">
    <property type="entry name" value="Periplasmic binding protein-like II"/>
    <property type="match status" value="1"/>
</dbReference>
<dbReference type="SUPFAM" id="SSF53850">
    <property type="entry name" value="Periplasmic binding protein-like II"/>
    <property type="match status" value="1"/>
</dbReference>
<dbReference type="EMBL" id="CP002026">
    <property type="protein sequence ID" value="ADH91585.1"/>
    <property type="molecule type" value="Genomic_DNA"/>
</dbReference>
<evidence type="ECO:0000256" key="1">
    <source>
        <dbReference type="ARBA" id="ARBA00004418"/>
    </source>
</evidence>
<dbReference type="PROSITE" id="PS51318">
    <property type="entry name" value="TAT"/>
    <property type="match status" value="1"/>
</dbReference>
<dbReference type="KEGG" id="sno:Snov_4325"/>
<dbReference type="RefSeq" id="WP_013169085.1">
    <property type="nucleotide sequence ID" value="NC_014217.1"/>
</dbReference>
<dbReference type="STRING" id="639283.Snov_4325"/>
<dbReference type="InterPro" id="IPR050490">
    <property type="entry name" value="Bact_solute-bd_prot1"/>
</dbReference>
<dbReference type="HOGENOM" id="CLU_031285_10_1_5"/>
<evidence type="ECO:0000313" key="5">
    <source>
        <dbReference type="EMBL" id="ADH91585.1"/>
    </source>
</evidence>
<evidence type="ECO:0000256" key="3">
    <source>
        <dbReference type="ARBA" id="ARBA00022764"/>
    </source>
</evidence>
<reference evidence="5 6" key="1">
    <citation type="journal article" date="2012" name="Stand. Genomic Sci.">
        <title>Complete genome sequence of the facultatively chemolithoautotrophic and methylotrophic alpha Proteobacterium Starkeya novella type strain (ATCC 8093(T)).</title>
        <authorList>
            <person name="Kappler U."/>
            <person name="Davenport K."/>
            <person name="Beatson S."/>
            <person name="Lucas S."/>
            <person name="Lapidus A."/>
            <person name="Copeland A."/>
            <person name="Berry K.W."/>
            <person name="Glavina Del Rio T."/>
            <person name="Hammon N."/>
            <person name="Dalin E."/>
            <person name="Tice H."/>
            <person name="Pitluck S."/>
            <person name="Richardson P."/>
            <person name="Bruce D."/>
            <person name="Goodwin L.A."/>
            <person name="Han C."/>
            <person name="Tapia R."/>
            <person name="Detter J.C."/>
            <person name="Chang Y.J."/>
            <person name="Jeffries C.D."/>
            <person name="Land M."/>
            <person name="Hauser L."/>
            <person name="Kyrpides N.C."/>
            <person name="Goker M."/>
            <person name="Ivanova N."/>
            <person name="Klenk H.P."/>
            <person name="Woyke T."/>
        </authorList>
    </citation>
    <scope>NUCLEOTIDE SEQUENCE [LARGE SCALE GENOMIC DNA]</scope>
    <source>
        <strain evidence="6">ATCC 8093 / DSM 506 / JCM 20403 / CCM 1077 / IAM 12100 / NBRC 12443 / NCIMB 10456</strain>
    </source>
</reference>
<protein>
    <submittedName>
        <fullName evidence="5">Extracellular solute-binding protein family 1</fullName>
    </submittedName>
</protein>
<dbReference type="GO" id="GO:0042597">
    <property type="term" value="C:periplasmic space"/>
    <property type="evidence" value="ECO:0007669"/>
    <property type="project" value="UniProtKB-SubCell"/>
</dbReference>
<dbReference type="InterPro" id="IPR006311">
    <property type="entry name" value="TAT_signal"/>
</dbReference>
<dbReference type="Pfam" id="PF01547">
    <property type="entry name" value="SBP_bac_1"/>
    <property type="match status" value="1"/>
</dbReference>
<evidence type="ECO:0000256" key="2">
    <source>
        <dbReference type="ARBA" id="ARBA00008520"/>
    </source>
</evidence>
<keyword evidence="4" id="KW-0732">Signal</keyword>
<keyword evidence="6" id="KW-1185">Reference proteome</keyword>
<sequence>MNLSRKEFLRLAIASGASAAFGLPRASLAAGLTGTVSYLTYEALPTTKKVTGELVAALEAANPGLKINVLFTSPEAVRKQVSSMLQSGSAPDLVNLDLEDAVLYGHAGLLEPVTSIVSKIENLPDRWRARLDGQDFFVPMGVKFTYSWYRSDLLEKAGLTPPKTWDEFQSAAAKLTGNGQYGYVVNSNETGDQPVSTLFSYAFSNGVNFIDDDGNILFAEGDNRAALADTLRFLAAMSKFSPSGAGFTWGDIINSFASGKVAMADYIGSRLYSVVAQNNPALAQFTKPFVQPYGKSPANRLSAEGFMVFRNAPNKEAAKAIAVYLREGRRYFDYLWSIPLHVLPTTKEAFLGDFQQDPFVRDHQDIAKVVEASWDVARNPVYDLNGKKAAWQRARIYTSTVYNKMLATVIQAGGDPNAAIEQAAKSAKSLLKNG</sequence>
<feature type="signal peptide" evidence="4">
    <location>
        <begin position="1"/>
        <end position="29"/>
    </location>
</feature>
<keyword evidence="3" id="KW-0574">Periplasm</keyword>
<evidence type="ECO:0000256" key="4">
    <source>
        <dbReference type="SAM" id="SignalP"/>
    </source>
</evidence>
<proteinExistence type="inferred from homology"/>
<dbReference type="eggNOG" id="COG1653">
    <property type="taxonomic scope" value="Bacteria"/>
</dbReference>
<comment type="similarity">
    <text evidence="2">Belongs to the bacterial solute-binding protein 1 family.</text>
</comment>
<dbReference type="PANTHER" id="PTHR43649">
    <property type="entry name" value="ARABINOSE-BINDING PROTEIN-RELATED"/>
    <property type="match status" value="1"/>
</dbReference>
<evidence type="ECO:0000313" key="6">
    <source>
        <dbReference type="Proteomes" id="UP000006633"/>
    </source>
</evidence>
<comment type="subcellular location">
    <subcellularLocation>
        <location evidence="1">Periplasm</location>
    </subcellularLocation>
</comment>
<dbReference type="InterPro" id="IPR006059">
    <property type="entry name" value="SBP"/>
</dbReference>
<dbReference type="OrthoDB" id="9770625at2"/>
<accession>D7A2Q5</accession>
<dbReference type="AlphaFoldDB" id="D7A2Q5"/>
<name>D7A2Q5_ANCN5</name>
<organism evidence="5 6">
    <name type="scientific">Ancylobacter novellus (strain ATCC 8093 / DSM 506 / JCM 20403 / CCM 1077 / IAM 12100 / NBRC 12443 / NCIMB 10456)</name>
    <name type="common">Starkeya novella</name>
    <dbReference type="NCBI Taxonomy" id="639283"/>
    <lineage>
        <taxon>Bacteria</taxon>
        <taxon>Pseudomonadati</taxon>
        <taxon>Pseudomonadota</taxon>
        <taxon>Alphaproteobacteria</taxon>
        <taxon>Hyphomicrobiales</taxon>
        <taxon>Xanthobacteraceae</taxon>
        <taxon>Ancylobacter</taxon>
    </lineage>
</organism>
<dbReference type="PANTHER" id="PTHR43649:SF30">
    <property type="entry name" value="ABC TRANSPORTER SUBSTRATE-BINDING PROTEIN"/>
    <property type="match status" value="1"/>
</dbReference>
<feature type="chain" id="PRO_5003092242" evidence="4">
    <location>
        <begin position="30"/>
        <end position="434"/>
    </location>
</feature>
<dbReference type="Proteomes" id="UP000006633">
    <property type="component" value="Chromosome"/>
</dbReference>